<keyword evidence="7" id="KW-1185">Reference proteome</keyword>
<evidence type="ECO:0000256" key="2">
    <source>
        <dbReference type="PROSITE-ProRule" id="PRU00325"/>
    </source>
</evidence>
<dbReference type="SMART" id="SM00490">
    <property type="entry name" value="HELICc"/>
    <property type="match status" value="1"/>
</dbReference>
<dbReference type="PANTHER" id="PTHR10799">
    <property type="entry name" value="SNF2/RAD54 HELICASE FAMILY"/>
    <property type="match status" value="1"/>
</dbReference>
<evidence type="ECO:0000259" key="5">
    <source>
        <dbReference type="PROSITE" id="PS51194"/>
    </source>
</evidence>
<keyword evidence="2" id="KW-0862">Zinc</keyword>
<dbReference type="InterPro" id="IPR001650">
    <property type="entry name" value="Helicase_C-like"/>
</dbReference>
<name>E1QYS6_OLSUV</name>
<dbReference type="InterPro" id="IPR000330">
    <property type="entry name" value="SNF2_N"/>
</dbReference>
<accession>E1QYS6</accession>
<protein>
    <submittedName>
        <fullName evidence="6">SNF2-related protein</fullName>
    </submittedName>
</protein>
<evidence type="ECO:0000313" key="6">
    <source>
        <dbReference type="EMBL" id="ADK67540.1"/>
    </source>
</evidence>
<proteinExistence type="predicted"/>
<dbReference type="SUPFAM" id="SSF52540">
    <property type="entry name" value="P-loop containing nucleoside triphosphate hydrolases"/>
    <property type="match status" value="2"/>
</dbReference>
<keyword evidence="2" id="KW-0479">Metal-binding</keyword>
<evidence type="ECO:0000259" key="3">
    <source>
        <dbReference type="PROSITE" id="PS50966"/>
    </source>
</evidence>
<dbReference type="Gene3D" id="3.40.50.300">
    <property type="entry name" value="P-loop containing nucleotide triphosphate hydrolases"/>
    <property type="match status" value="1"/>
</dbReference>
<dbReference type="InterPro" id="IPR007527">
    <property type="entry name" value="Znf_SWIM"/>
</dbReference>
<dbReference type="InterPro" id="IPR038718">
    <property type="entry name" value="SNF2-like_sf"/>
</dbReference>
<keyword evidence="2" id="KW-0863">Zinc-finger</keyword>
<evidence type="ECO:0000259" key="4">
    <source>
        <dbReference type="PROSITE" id="PS51192"/>
    </source>
</evidence>
<dbReference type="EMBL" id="CP002106">
    <property type="protein sequence ID" value="ADK67540.1"/>
    <property type="molecule type" value="Genomic_DNA"/>
</dbReference>
<dbReference type="AlphaFoldDB" id="E1QYS6"/>
<organism evidence="6 7">
    <name type="scientific">Olsenella uli (strain ATCC 49627 / DSM 7084 / CCUG 31166 / CIP 109912 / JCM 12494 / LMG 11480 / NCIMB 702895 / VPI D76D-27C)</name>
    <name type="common">Lactobacillus uli</name>
    <dbReference type="NCBI Taxonomy" id="633147"/>
    <lineage>
        <taxon>Bacteria</taxon>
        <taxon>Bacillati</taxon>
        <taxon>Actinomycetota</taxon>
        <taxon>Coriobacteriia</taxon>
        <taxon>Coriobacteriales</taxon>
        <taxon>Atopobiaceae</taxon>
        <taxon>Olsenella</taxon>
    </lineage>
</organism>
<feature type="domain" description="Helicase ATP-binding" evidence="4">
    <location>
        <begin position="634"/>
        <end position="791"/>
    </location>
</feature>
<dbReference type="PATRIC" id="fig|633147.7.peg.1145"/>
<dbReference type="CDD" id="cd18793">
    <property type="entry name" value="SF2_C_SNF"/>
    <property type="match status" value="1"/>
</dbReference>
<dbReference type="eggNOG" id="COG0553">
    <property type="taxonomic scope" value="Bacteria"/>
</dbReference>
<dbReference type="GeneID" id="78511870"/>
<dbReference type="Proteomes" id="UP000000333">
    <property type="component" value="Chromosome"/>
</dbReference>
<dbReference type="Gene3D" id="3.40.50.10810">
    <property type="entry name" value="Tandem AAA-ATPase domain"/>
    <property type="match status" value="1"/>
</dbReference>
<dbReference type="Pfam" id="PF00271">
    <property type="entry name" value="Helicase_C"/>
    <property type="match status" value="1"/>
</dbReference>
<dbReference type="eggNOG" id="COG4715">
    <property type="taxonomic scope" value="Bacteria"/>
</dbReference>
<dbReference type="HOGENOM" id="CLU_000315_21_1_11"/>
<dbReference type="Pfam" id="PF08455">
    <property type="entry name" value="SNF2_assoc"/>
    <property type="match status" value="1"/>
</dbReference>
<dbReference type="GO" id="GO:0016787">
    <property type="term" value="F:hydrolase activity"/>
    <property type="evidence" value="ECO:0007669"/>
    <property type="project" value="UniProtKB-KW"/>
</dbReference>
<dbReference type="Pfam" id="PF04434">
    <property type="entry name" value="SWIM"/>
    <property type="match status" value="1"/>
</dbReference>
<dbReference type="GO" id="GO:0005524">
    <property type="term" value="F:ATP binding"/>
    <property type="evidence" value="ECO:0007669"/>
    <property type="project" value="InterPro"/>
</dbReference>
<dbReference type="GO" id="GO:0008270">
    <property type="term" value="F:zinc ion binding"/>
    <property type="evidence" value="ECO:0007669"/>
    <property type="project" value="UniProtKB-KW"/>
</dbReference>
<dbReference type="CDD" id="cd18012">
    <property type="entry name" value="DEXQc_arch_SWI2_SNF2"/>
    <property type="match status" value="1"/>
</dbReference>
<dbReference type="RefSeq" id="WP_013251292.1">
    <property type="nucleotide sequence ID" value="NC_014363.1"/>
</dbReference>
<dbReference type="PROSITE" id="PS51194">
    <property type="entry name" value="HELICASE_CTER"/>
    <property type="match status" value="1"/>
</dbReference>
<evidence type="ECO:0000313" key="7">
    <source>
        <dbReference type="Proteomes" id="UP000000333"/>
    </source>
</evidence>
<dbReference type="KEGG" id="ols:Olsu_0416"/>
<feature type="domain" description="Helicase C-terminal" evidence="5">
    <location>
        <begin position="914"/>
        <end position="1074"/>
    </location>
</feature>
<feature type="domain" description="SWIM-type" evidence="3">
    <location>
        <begin position="57"/>
        <end position="98"/>
    </location>
</feature>
<gene>
    <name evidence="6" type="ordered locus">Olsu_0416</name>
</gene>
<dbReference type="InterPro" id="IPR027417">
    <property type="entry name" value="P-loop_NTPase"/>
</dbReference>
<dbReference type="InterPro" id="IPR013663">
    <property type="entry name" value="Helicase_SWF/SNF/SWI_bac"/>
</dbReference>
<reference evidence="6 7" key="1">
    <citation type="journal article" date="2010" name="Stand. Genomic Sci.">
        <title>Complete genome sequence of Olsenella uli type strain (VPI D76D-27C).</title>
        <authorList>
            <person name="Goker M."/>
            <person name="Held B."/>
            <person name="Lucas S."/>
            <person name="Nolan M."/>
            <person name="Yasawong M."/>
            <person name="Glavina Del Rio T."/>
            <person name="Tice H."/>
            <person name="Cheng J.F."/>
            <person name="Bruce D."/>
            <person name="Detter J.C."/>
            <person name="Tapia R."/>
            <person name="Han C."/>
            <person name="Goodwin L."/>
            <person name="Pitluck S."/>
            <person name="Liolios K."/>
            <person name="Ivanova N."/>
            <person name="Mavromatis K."/>
            <person name="Mikhailova N."/>
            <person name="Pati A."/>
            <person name="Chen A."/>
            <person name="Palaniappan K."/>
            <person name="Land M."/>
            <person name="Hauser L."/>
            <person name="Chang Y.J."/>
            <person name="Jeffries C.D."/>
            <person name="Rohde M."/>
            <person name="Sikorski J."/>
            <person name="Pukall R."/>
            <person name="Woyke T."/>
            <person name="Bristow J."/>
            <person name="Eisen J.A."/>
            <person name="Markowitz V."/>
            <person name="Hugenholtz P."/>
            <person name="Kyrpides N.C."/>
            <person name="Klenk H.P."/>
            <person name="Lapidus A."/>
        </authorList>
    </citation>
    <scope>NUCLEOTIDE SEQUENCE [LARGE SCALE GENOMIC DNA]</scope>
    <source>
        <strain evidence="7">ATCC 49627 / DSM 7084 / CIP 109912 / JCM 12494 / NCIMB 702895 / VPI D76D-27C</strain>
    </source>
</reference>
<dbReference type="SMART" id="SM00487">
    <property type="entry name" value="DEXDc"/>
    <property type="match status" value="1"/>
</dbReference>
<dbReference type="InterPro" id="IPR049730">
    <property type="entry name" value="SNF2/RAD54-like_C"/>
</dbReference>
<dbReference type="InterPro" id="IPR014001">
    <property type="entry name" value="Helicase_ATP-bd"/>
</dbReference>
<dbReference type="PROSITE" id="PS50966">
    <property type="entry name" value="ZF_SWIM"/>
    <property type="match status" value="1"/>
</dbReference>
<sequence>MISEAALRRSCRPAVLGRAQTIVQRGGHIWQRDCRHDGPVTHLSANVDGSSGHDVSYHATISFDEIAERVCGFSCTCPAAVRFPGPCKHSVALALDYNRGARGFAGYDALVHASTSPALSNLLDRSAQPVRTRLSSAPEERAGSVSLKLTLVHDLELFARFDLRGSRGSYVVRSISDLVSDVAEGAWHEYGKRLAFTHTVDAFDGPSRAVVRFLTRCVRNRRSFASERLYGHVYGTPSPSQVSVGREMRLSSPEADELIGLYMGREIDLDDVRMGFRGPLRVAEGNPSVSLSVESVGDGAYELVRGGDVAFFSTDEALYACQGGRLLRCDDRLARVAPFLTGVYCSPTPRLLLSERDAPRFAATLLPALEEALPVNVAPAVERLRPAPCRLEFRLDRTRSDVTCEADAVYGEERHALLGHTLGEQLDPARDASREADARQLVGRYFAVGRTGVATIAEKDSDALARLLFEGLGELRRMGEVLSTDAFDALVATAVPRVRVGLSVRANLIDLKVSADDLPLSELHALLGSYRAHRRFHRLRDGSFVDLAGADLSEAARLADELGLTARELSRGEVQIPSYKAFLLDAIASDEEKDASFVEYVDNFRSVDPSCYEPPACLASVLRPYQVSGYQWLSALVDMGFGGILADEMGLGKSVQLISLLLARRGRGATLVVCPASLVYNWEAEFAKFAPQLDVAVVAGSADERARIRGECGHEVLITSYDLLRRDIEGYARLDFWCEALDEAQYIKNHETLVARATKAVHARHRFALTGTPIENRLSELWSIFDYLMPGLLGSYDRFRERYEQPVLDGDEEVGACLRAATGPFVLRRLKRDVLNDLPEKLEQVVYARLAGEQRRLYQAHEQALRVSLSRQTDEAFGRGKIQVLAELMRLRQLCCDPRLLYDDYEGGSAKLATVMDLVGSVVDSSHKMLLFSQFTSYLSLIASELDARGVRYYTITGATPKHRRLELADAFNADETPVFLISLKAGGTGLNLVGASVVVHADPWWNAAAQDQATDRAHRIGQTRDVSVYKVIAKDTIEDRILALQEVKSDLAEQVIGVGGGAGLSALRKEDLIALLGE</sequence>
<keyword evidence="1" id="KW-0378">Hydrolase</keyword>
<dbReference type="OrthoDB" id="9760715at2"/>
<dbReference type="Pfam" id="PF00176">
    <property type="entry name" value="SNF2-rel_dom"/>
    <property type="match status" value="1"/>
</dbReference>
<dbReference type="PROSITE" id="PS51192">
    <property type="entry name" value="HELICASE_ATP_BIND_1"/>
    <property type="match status" value="1"/>
</dbReference>
<dbReference type="STRING" id="633147.Olsu_0416"/>
<evidence type="ECO:0000256" key="1">
    <source>
        <dbReference type="ARBA" id="ARBA00022801"/>
    </source>
</evidence>